<reference evidence="2" key="1">
    <citation type="submission" date="2020-10" db="EMBL/GenBank/DDBJ databases">
        <authorList>
            <person name="Gilroy R."/>
        </authorList>
    </citation>
    <scope>NUCLEOTIDE SEQUENCE</scope>
    <source>
        <strain evidence="2">ChiHcec3-11533</strain>
    </source>
</reference>
<dbReference type="PANTHER" id="PTHR39341">
    <property type="entry name" value="BSL7085 PROTEIN"/>
    <property type="match status" value="1"/>
</dbReference>
<dbReference type="InterPro" id="IPR038062">
    <property type="entry name" value="ScdA-like_N_sf"/>
</dbReference>
<name>A0A9D1IAN4_9FIRM</name>
<dbReference type="AlphaFoldDB" id="A0A9D1IAN4"/>
<dbReference type="Pfam" id="PF08984">
    <property type="entry name" value="DUF1858"/>
    <property type="match status" value="1"/>
</dbReference>
<dbReference type="InterPro" id="IPR015077">
    <property type="entry name" value="DUF1858"/>
</dbReference>
<protein>
    <submittedName>
        <fullName evidence="2">DUF1858 domain-containing protein</fullName>
    </submittedName>
</protein>
<evidence type="ECO:0000313" key="3">
    <source>
        <dbReference type="Proteomes" id="UP000824072"/>
    </source>
</evidence>
<comment type="caution">
    <text evidence="2">The sequence shown here is derived from an EMBL/GenBank/DDBJ whole genome shotgun (WGS) entry which is preliminary data.</text>
</comment>
<feature type="domain" description="DUF1858" evidence="1">
    <location>
        <begin position="2"/>
        <end position="55"/>
    </location>
</feature>
<evidence type="ECO:0000259" key="1">
    <source>
        <dbReference type="Pfam" id="PF08984"/>
    </source>
</evidence>
<reference evidence="2" key="2">
    <citation type="journal article" date="2021" name="PeerJ">
        <title>Extensive microbial diversity within the chicken gut microbiome revealed by metagenomics and culture.</title>
        <authorList>
            <person name="Gilroy R."/>
            <person name="Ravi A."/>
            <person name="Getino M."/>
            <person name="Pursley I."/>
            <person name="Horton D.L."/>
            <person name="Alikhan N.F."/>
            <person name="Baker D."/>
            <person name="Gharbi K."/>
            <person name="Hall N."/>
            <person name="Watson M."/>
            <person name="Adriaenssens E.M."/>
            <person name="Foster-Nyarko E."/>
            <person name="Jarju S."/>
            <person name="Secka A."/>
            <person name="Antonio M."/>
            <person name="Oren A."/>
            <person name="Chaudhuri R.R."/>
            <person name="La Ragione R."/>
            <person name="Hildebrand F."/>
            <person name="Pallen M.J."/>
        </authorList>
    </citation>
    <scope>NUCLEOTIDE SEQUENCE</scope>
    <source>
        <strain evidence="2">ChiHcec3-11533</strain>
    </source>
</reference>
<dbReference type="EMBL" id="DVMU01000109">
    <property type="protein sequence ID" value="HIU33875.1"/>
    <property type="molecule type" value="Genomic_DNA"/>
</dbReference>
<dbReference type="Gene3D" id="1.10.3910.10">
    <property type="entry name" value="SP0561-like"/>
    <property type="match status" value="1"/>
</dbReference>
<dbReference type="NCBIfam" id="TIGR03980">
    <property type="entry name" value="prismane_assoc"/>
    <property type="match status" value="1"/>
</dbReference>
<sequence length="66" mass="7217">MIDKTMTIGEVLNMDRETAPIFMAHGMHCLTCPCSVGESIEMACAVHGTDADKLVADLNKFFAQKK</sequence>
<accession>A0A9D1IAN4</accession>
<dbReference type="InterPro" id="IPR023883">
    <property type="entry name" value="CHP03980_redox-disulphide"/>
</dbReference>
<proteinExistence type="predicted"/>
<evidence type="ECO:0000313" key="2">
    <source>
        <dbReference type="EMBL" id="HIU33875.1"/>
    </source>
</evidence>
<dbReference type="PANTHER" id="PTHR39341:SF1">
    <property type="entry name" value="DUF1858 DOMAIN-CONTAINING PROTEIN"/>
    <property type="match status" value="1"/>
</dbReference>
<dbReference type="SUPFAM" id="SSF140683">
    <property type="entry name" value="SP0561-like"/>
    <property type="match status" value="1"/>
</dbReference>
<gene>
    <name evidence="2" type="ORF">IAB02_04875</name>
</gene>
<organism evidence="2 3">
    <name type="scientific">Candidatus Pullichristensenella excrementigallinarum</name>
    <dbReference type="NCBI Taxonomy" id="2840907"/>
    <lineage>
        <taxon>Bacteria</taxon>
        <taxon>Bacillati</taxon>
        <taxon>Bacillota</taxon>
        <taxon>Clostridia</taxon>
        <taxon>Candidatus Pullichristensenella</taxon>
    </lineage>
</organism>
<dbReference type="Proteomes" id="UP000824072">
    <property type="component" value="Unassembled WGS sequence"/>
</dbReference>